<accession>A0A5R9A647</accession>
<feature type="transmembrane region" description="Helical" evidence="1">
    <location>
        <begin position="38"/>
        <end position="57"/>
    </location>
</feature>
<comment type="caution">
    <text evidence="2">The sequence shown here is derived from an EMBL/GenBank/DDBJ whole genome shotgun (WGS) entry which is preliminary data.</text>
</comment>
<protein>
    <submittedName>
        <fullName evidence="2">Uncharacterized protein</fullName>
    </submittedName>
</protein>
<name>A0A5R9A647_PSENT</name>
<dbReference type="Proteomes" id="UP000307510">
    <property type="component" value="Unassembled WGS sequence"/>
</dbReference>
<dbReference type="AlphaFoldDB" id="A0A5R9A647"/>
<keyword evidence="1" id="KW-1133">Transmembrane helix</keyword>
<sequence>MFGPDALSQFFGTLLLALAFSAFILFVRGYRPQGVDALWYDLALVFIGLWLTLWPELGHYLRSMSIDSAIGLLAELLATLLGGVLGAGVAYGLRQVMGERRRGKRRND</sequence>
<evidence type="ECO:0000313" key="2">
    <source>
        <dbReference type="EMBL" id="TLP73515.1"/>
    </source>
</evidence>
<dbReference type="RefSeq" id="WP_138214489.1">
    <property type="nucleotide sequence ID" value="NZ_VASG01000004.1"/>
</dbReference>
<feature type="transmembrane region" description="Helical" evidence="1">
    <location>
        <begin position="69"/>
        <end position="93"/>
    </location>
</feature>
<dbReference type="EMBL" id="VASG01000004">
    <property type="protein sequence ID" value="TLP73515.1"/>
    <property type="molecule type" value="Genomic_DNA"/>
</dbReference>
<reference evidence="3" key="2">
    <citation type="submission" date="2019-06" db="EMBL/GenBank/DDBJ databases">
        <title>AzeR, a transcriptional regulator that responds to azelaic acid in Pseudomonas nitroreducens.</title>
        <authorList>
            <person name="Bez C."/>
            <person name="Javvadi S.G."/>
            <person name="Bertani I."/>
            <person name="Devescovi G."/>
            <person name="Studholme D.J."/>
            <person name="Geller A."/>
            <person name="Levy A."/>
            <person name="Venturi V."/>
        </authorList>
    </citation>
    <scope>NUCLEOTIDE SEQUENCE [LARGE SCALE GENOMIC DNA]</scope>
    <source>
        <strain evidence="3">DSM 9128</strain>
    </source>
</reference>
<keyword evidence="1" id="KW-0812">Transmembrane</keyword>
<evidence type="ECO:0000313" key="3">
    <source>
        <dbReference type="Proteomes" id="UP000307510"/>
    </source>
</evidence>
<keyword evidence="1" id="KW-0472">Membrane</keyword>
<organism evidence="2 3">
    <name type="scientific">Pseudomonas nitroreducens</name>
    <dbReference type="NCBI Taxonomy" id="46680"/>
    <lineage>
        <taxon>Bacteria</taxon>
        <taxon>Pseudomonadati</taxon>
        <taxon>Pseudomonadota</taxon>
        <taxon>Gammaproteobacteria</taxon>
        <taxon>Pseudomonadales</taxon>
        <taxon>Pseudomonadaceae</taxon>
        <taxon>Pseudomonas</taxon>
    </lineage>
</organism>
<gene>
    <name evidence="2" type="ORF">FEA48_14830</name>
</gene>
<feature type="transmembrane region" description="Helical" evidence="1">
    <location>
        <begin position="6"/>
        <end position="26"/>
    </location>
</feature>
<evidence type="ECO:0000256" key="1">
    <source>
        <dbReference type="SAM" id="Phobius"/>
    </source>
</evidence>
<proteinExistence type="predicted"/>
<reference evidence="2 3" key="1">
    <citation type="submission" date="2019-05" db="EMBL/GenBank/DDBJ databases">
        <authorList>
            <person name="Moore K."/>
            <person name="O'Neill P."/>
            <person name="Farbos A."/>
            <person name="Studholme D.J."/>
        </authorList>
    </citation>
    <scope>NUCLEOTIDE SEQUENCE [LARGE SCALE GENOMIC DNA]</scope>
    <source>
        <strain evidence="2 3">DSM 9128</strain>
    </source>
</reference>